<dbReference type="RefSeq" id="WP_119360522.1">
    <property type="nucleotide sequence ID" value="NZ_QWKZ01000065.1"/>
</dbReference>
<accession>A0A399EJT6</accession>
<comment type="caution">
    <text evidence="11">The sequence shown here is derived from an EMBL/GenBank/DDBJ whole genome shotgun (WGS) entry which is preliminary data.</text>
</comment>
<evidence type="ECO:0000256" key="4">
    <source>
        <dbReference type="ARBA" id="ARBA00022478"/>
    </source>
</evidence>
<comment type="catalytic activity">
    <reaction evidence="9 10">
        <text>RNA(n) + a ribonucleoside 5'-triphosphate = RNA(n+1) + diphosphate</text>
        <dbReference type="Rhea" id="RHEA:21248"/>
        <dbReference type="Rhea" id="RHEA-COMP:14527"/>
        <dbReference type="Rhea" id="RHEA-COMP:17342"/>
        <dbReference type="ChEBI" id="CHEBI:33019"/>
        <dbReference type="ChEBI" id="CHEBI:61557"/>
        <dbReference type="ChEBI" id="CHEBI:140395"/>
        <dbReference type="EC" id="2.7.7.6"/>
    </reaction>
</comment>
<keyword evidence="7 10" id="KW-0804">Transcription</keyword>
<evidence type="ECO:0000313" key="11">
    <source>
        <dbReference type="EMBL" id="RIH84198.1"/>
    </source>
</evidence>
<evidence type="ECO:0000313" key="12">
    <source>
        <dbReference type="Proteomes" id="UP000265800"/>
    </source>
</evidence>
<dbReference type="Proteomes" id="UP000265800">
    <property type="component" value="Unassembled WGS sequence"/>
</dbReference>
<evidence type="ECO:0000256" key="6">
    <source>
        <dbReference type="ARBA" id="ARBA00022695"/>
    </source>
</evidence>
<name>A0A399EJT6_9DEIN</name>
<dbReference type="GO" id="GO:0000428">
    <property type="term" value="C:DNA-directed RNA polymerase complex"/>
    <property type="evidence" value="ECO:0007669"/>
    <property type="project" value="UniProtKB-KW"/>
</dbReference>
<organism evidence="11 12">
    <name type="scientific">Meiothermus luteus</name>
    <dbReference type="NCBI Taxonomy" id="2026184"/>
    <lineage>
        <taxon>Bacteria</taxon>
        <taxon>Thermotogati</taxon>
        <taxon>Deinococcota</taxon>
        <taxon>Deinococci</taxon>
        <taxon>Thermales</taxon>
        <taxon>Thermaceae</taxon>
        <taxon>Meiothermus</taxon>
    </lineage>
</organism>
<gene>
    <name evidence="10 11" type="primary">rpoZ</name>
    <name evidence="11" type="ORF">Mlute_01962</name>
</gene>
<evidence type="ECO:0000256" key="5">
    <source>
        <dbReference type="ARBA" id="ARBA00022679"/>
    </source>
</evidence>
<evidence type="ECO:0000256" key="8">
    <source>
        <dbReference type="ARBA" id="ARBA00029924"/>
    </source>
</evidence>
<reference evidence="11 12" key="1">
    <citation type="submission" date="2018-08" db="EMBL/GenBank/DDBJ databases">
        <title>Meiothermus luteus KCTC 52599 genome sequencing project.</title>
        <authorList>
            <person name="Da Costa M.S."/>
            <person name="Albuquerque L."/>
            <person name="Raposo P."/>
            <person name="Froufe H.J.C."/>
            <person name="Barroso C.S."/>
            <person name="Egas C."/>
        </authorList>
    </citation>
    <scope>NUCLEOTIDE SEQUENCE [LARGE SCALE GENOMIC DNA]</scope>
    <source>
        <strain evidence="11 12">KCTC 52599</strain>
    </source>
</reference>
<sequence length="102" mass="11710">MAEPGIDKLLSLTDSKYRLTVVTAKRAQQLLRYDFKNTVLEPKEQPRMHTLEGDKPDPNPVTWAMQELLTGRLKIGESLLPEDRLTRLLDQMYPREASESAD</sequence>
<dbReference type="InterPro" id="IPR036161">
    <property type="entry name" value="RPB6/omega-like_sf"/>
</dbReference>
<dbReference type="EC" id="2.7.7.6" evidence="2 10"/>
<keyword evidence="12" id="KW-1185">Reference proteome</keyword>
<dbReference type="SUPFAM" id="SSF63562">
    <property type="entry name" value="RPB6/omega subunit-like"/>
    <property type="match status" value="1"/>
</dbReference>
<dbReference type="Gene3D" id="3.90.940.10">
    <property type="match status" value="1"/>
</dbReference>
<dbReference type="Pfam" id="PF01192">
    <property type="entry name" value="RNA_pol_Rpb6"/>
    <property type="match status" value="1"/>
</dbReference>
<keyword evidence="4 10" id="KW-0240">DNA-directed RNA polymerase</keyword>
<evidence type="ECO:0000256" key="1">
    <source>
        <dbReference type="ARBA" id="ARBA00006711"/>
    </source>
</evidence>
<keyword evidence="5 10" id="KW-0808">Transferase</keyword>
<protein>
    <recommendedName>
        <fullName evidence="3 10">DNA-directed RNA polymerase subunit omega</fullName>
        <shortName evidence="10">RNAP omega subunit</shortName>
        <ecNumber evidence="2 10">2.7.7.6</ecNumber>
    </recommendedName>
    <alternativeName>
        <fullName evidence="10">RNA polymerase omega subunit</fullName>
    </alternativeName>
    <alternativeName>
        <fullName evidence="8 10">Transcriptase subunit omega</fullName>
    </alternativeName>
</protein>
<evidence type="ECO:0000256" key="10">
    <source>
        <dbReference type="HAMAP-Rule" id="MF_00366"/>
    </source>
</evidence>
<comment type="similarity">
    <text evidence="1 10">Belongs to the RNA polymerase subunit omega family.</text>
</comment>
<evidence type="ECO:0000256" key="9">
    <source>
        <dbReference type="ARBA" id="ARBA00048552"/>
    </source>
</evidence>
<proteinExistence type="inferred from homology"/>
<dbReference type="GO" id="GO:0006351">
    <property type="term" value="P:DNA-templated transcription"/>
    <property type="evidence" value="ECO:0007669"/>
    <property type="project" value="UniProtKB-UniRule"/>
</dbReference>
<dbReference type="InterPro" id="IPR006110">
    <property type="entry name" value="Pol_omega/Rpo6/RPB6"/>
</dbReference>
<dbReference type="GO" id="GO:0003899">
    <property type="term" value="F:DNA-directed RNA polymerase activity"/>
    <property type="evidence" value="ECO:0007669"/>
    <property type="project" value="UniProtKB-UniRule"/>
</dbReference>
<dbReference type="EMBL" id="QWKZ01000065">
    <property type="protein sequence ID" value="RIH84198.1"/>
    <property type="molecule type" value="Genomic_DNA"/>
</dbReference>
<dbReference type="SMART" id="SM01409">
    <property type="entry name" value="RNA_pol_Rpb6"/>
    <property type="match status" value="1"/>
</dbReference>
<comment type="subunit">
    <text evidence="10">The RNAP catalytic core consists of 2 alpha, 1 beta, 1 beta' and 1 omega subunit. When a sigma factor is associated with the core the holoenzyme is formed, which can initiate transcription.</text>
</comment>
<evidence type="ECO:0000256" key="2">
    <source>
        <dbReference type="ARBA" id="ARBA00012418"/>
    </source>
</evidence>
<dbReference type="OrthoDB" id="26069at2"/>
<dbReference type="HAMAP" id="MF_00366">
    <property type="entry name" value="RNApol_bact_RpoZ"/>
    <property type="match status" value="1"/>
</dbReference>
<dbReference type="InterPro" id="IPR003716">
    <property type="entry name" value="DNA-dir_RNA_pol_omega"/>
</dbReference>
<dbReference type="NCBIfam" id="TIGR00690">
    <property type="entry name" value="rpoZ"/>
    <property type="match status" value="1"/>
</dbReference>
<dbReference type="GO" id="GO:0003677">
    <property type="term" value="F:DNA binding"/>
    <property type="evidence" value="ECO:0007669"/>
    <property type="project" value="UniProtKB-UniRule"/>
</dbReference>
<evidence type="ECO:0000256" key="3">
    <source>
        <dbReference type="ARBA" id="ARBA00013725"/>
    </source>
</evidence>
<evidence type="ECO:0000256" key="7">
    <source>
        <dbReference type="ARBA" id="ARBA00023163"/>
    </source>
</evidence>
<dbReference type="AlphaFoldDB" id="A0A399EJT6"/>
<keyword evidence="6 10" id="KW-0548">Nucleotidyltransferase</keyword>
<comment type="function">
    <text evidence="10">Promotes RNA polymerase assembly. Latches the N- and C-terminal regions of the beta' subunit thereby facilitating its interaction with the beta and alpha subunits.</text>
</comment>